<dbReference type="InterPro" id="IPR001841">
    <property type="entry name" value="Znf_RING"/>
</dbReference>
<dbReference type="SUPFAM" id="SSF57850">
    <property type="entry name" value="RING/U-box"/>
    <property type="match status" value="1"/>
</dbReference>
<dbReference type="InterPro" id="IPR013083">
    <property type="entry name" value="Znf_RING/FYVE/PHD"/>
</dbReference>
<feature type="domain" description="RING-type" evidence="7">
    <location>
        <begin position="170"/>
        <end position="211"/>
    </location>
</feature>
<accession>A0ABD3BND2</accession>
<keyword evidence="5" id="KW-0862">Zinc</keyword>
<comment type="caution">
    <text evidence="8">The sequence shown here is derived from an EMBL/GenBank/DDBJ whole genome shotgun (WGS) entry which is preliminary data.</text>
</comment>
<dbReference type="Proteomes" id="UP001632038">
    <property type="component" value="Unassembled WGS sequence"/>
</dbReference>
<gene>
    <name evidence="8" type="ORF">CASFOL_038541</name>
</gene>
<proteinExistence type="predicted"/>
<dbReference type="GO" id="GO:0061630">
    <property type="term" value="F:ubiquitin protein ligase activity"/>
    <property type="evidence" value="ECO:0007669"/>
    <property type="project" value="UniProtKB-EC"/>
</dbReference>
<dbReference type="Gene3D" id="3.30.40.10">
    <property type="entry name" value="Zinc/RING finger domain, C3HC4 (zinc finger)"/>
    <property type="match status" value="1"/>
</dbReference>
<organism evidence="8 9">
    <name type="scientific">Castilleja foliolosa</name>
    <dbReference type="NCBI Taxonomy" id="1961234"/>
    <lineage>
        <taxon>Eukaryota</taxon>
        <taxon>Viridiplantae</taxon>
        <taxon>Streptophyta</taxon>
        <taxon>Embryophyta</taxon>
        <taxon>Tracheophyta</taxon>
        <taxon>Spermatophyta</taxon>
        <taxon>Magnoliopsida</taxon>
        <taxon>eudicotyledons</taxon>
        <taxon>Gunneridae</taxon>
        <taxon>Pentapetalae</taxon>
        <taxon>asterids</taxon>
        <taxon>lamiids</taxon>
        <taxon>Lamiales</taxon>
        <taxon>Orobanchaceae</taxon>
        <taxon>Pedicularideae</taxon>
        <taxon>Castillejinae</taxon>
        <taxon>Castilleja</taxon>
    </lineage>
</organism>
<dbReference type="Pfam" id="PF13639">
    <property type="entry name" value="zf-RING_2"/>
    <property type="match status" value="1"/>
</dbReference>
<evidence type="ECO:0000256" key="2">
    <source>
        <dbReference type="ARBA" id="ARBA00012483"/>
    </source>
</evidence>
<sequence>MASGFNIHHKHKFFFYQRDSSFTSLPDNDRSKVIFKFSLQSTISDWFVGPTNFRLSGRINQPAIETYIQINPNDPIEKARETIDKNLRTWPVNPSGLRQMIDAALNKAREMVECMPPHRGYCVYLHFRANAFNFRIFRAIESDRVHMVPALESSIEGLEKKKVMDCETSCSVCLEEVLLGDEGMFMPCLHVFHEECIKKWLRTSHYCPVCRFEMPKNE</sequence>
<dbReference type="PROSITE" id="PS50089">
    <property type="entry name" value="ZF_RING_2"/>
    <property type="match status" value="1"/>
</dbReference>
<dbReference type="PANTHER" id="PTHR15710">
    <property type="entry name" value="E3 UBIQUITIN-PROTEIN LIGASE PRAJA"/>
    <property type="match status" value="1"/>
</dbReference>
<keyword evidence="4 6" id="KW-0863">Zinc-finger</keyword>
<reference evidence="9" key="1">
    <citation type="journal article" date="2024" name="IScience">
        <title>Strigolactones Initiate the Formation of Haustorium-like Structures in Castilleja.</title>
        <authorList>
            <person name="Buerger M."/>
            <person name="Peterson D."/>
            <person name="Chory J."/>
        </authorList>
    </citation>
    <scope>NUCLEOTIDE SEQUENCE [LARGE SCALE GENOMIC DNA]</scope>
</reference>
<dbReference type="SMART" id="SM00744">
    <property type="entry name" value="RINGv"/>
    <property type="match status" value="1"/>
</dbReference>
<dbReference type="SMART" id="SM00184">
    <property type="entry name" value="RING"/>
    <property type="match status" value="1"/>
</dbReference>
<comment type="catalytic activity">
    <reaction evidence="1">
        <text>S-ubiquitinyl-[E2 ubiquitin-conjugating enzyme]-L-cysteine + [acceptor protein]-L-lysine = [E2 ubiquitin-conjugating enzyme]-L-cysteine + N(6)-ubiquitinyl-[acceptor protein]-L-lysine.</text>
        <dbReference type="EC" id="2.3.2.27"/>
    </reaction>
</comment>
<evidence type="ECO:0000313" key="9">
    <source>
        <dbReference type="Proteomes" id="UP001632038"/>
    </source>
</evidence>
<keyword evidence="3" id="KW-0479">Metal-binding</keyword>
<evidence type="ECO:0000256" key="5">
    <source>
        <dbReference type="ARBA" id="ARBA00022833"/>
    </source>
</evidence>
<keyword evidence="9" id="KW-1185">Reference proteome</keyword>
<dbReference type="EMBL" id="JAVIJP010000081">
    <property type="protein sequence ID" value="KAL3618220.1"/>
    <property type="molecule type" value="Genomic_DNA"/>
</dbReference>
<dbReference type="PANTHER" id="PTHR15710:SF77">
    <property type="entry name" value="RING-H2 FINGER PROTEIN ATL21B"/>
    <property type="match status" value="1"/>
</dbReference>
<dbReference type="InterPro" id="IPR011016">
    <property type="entry name" value="Znf_RING-CH"/>
</dbReference>
<protein>
    <recommendedName>
        <fullName evidence="2">RING-type E3 ubiquitin transferase</fullName>
        <ecNumber evidence="2">2.3.2.27</ecNumber>
    </recommendedName>
</protein>
<evidence type="ECO:0000313" key="8">
    <source>
        <dbReference type="EMBL" id="KAL3618220.1"/>
    </source>
</evidence>
<evidence type="ECO:0000256" key="3">
    <source>
        <dbReference type="ARBA" id="ARBA00022723"/>
    </source>
</evidence>
<evidence type="ECO:0000256" key="6">
    <source>
        <dbReference type="PROSITE-ProRule" id="PRU00175"/>
    </source>
</evidence>
<evidence type="ECO:0000259" key="7">
    <source>
        <dbReference type="PROSITE" id="PS50089"/>
    </source>
</evidence>
<name>A0ABD3BND2_9LAMI</name>
<dbReference type="AlphaFoldDB" id="A0ABD3BND2"/>
<evidence type="ECO:0000256" key="4">
    <source>
        <dbReference type="ARBA" id="ARBA00022771"/>
    </source>
</evidence>
<dbReference type="GO" id="GO:0008270">
    <property type="term" value="F:zinc ion binding"/>
    <property type="evidence" value="ECO:0007669"/>
    <property type="project" value="UniProtKB-KW"/>
</dbReference>
<evidence type="ECO:0000256" key="1">
    <source>
        <dbReference type="ARBA" id="ARBA00000900"/>
    </source>
</evidence>
<dbReference type="EC" id="2.3.2.27" evidence="2"/>